<sequence>MTRLRTLGRLLLLGLLVAVSACTRGGDEQRLRAALEDMHTAIEQRRPGDFIDFVAEDFTGAEGTLDRAALHNLLRGQVLRNERIDVVLGPADIQIQGDRATVSVTATLAGGSGGWLPERGAVYAITSGWRRDGGDWRCVNAQWRQSL</sequence>
<dbReference type="Pfam" id="PF14534">
    <property type="entry name" value="DUF4440"/>
    <property type="match status" value="1"/>
</dbReference>
<dbReference type="SUPFAM" id="SSF54427">
    <property type="entry name" value="NTF2-like"/>
    <property type="match status" value="1"/>
</dbReference>
<protein>
    <recommendedName>
        <fullName evidence="2">DUF4440 domain-containing protein</fullName>
    </recommendedName>
</protein>
<gene>
    <name evidence="3" type="ORF">I596_1637</name>
</gene>
<dbReference type="EMBL" id="CP015249">
    <property type="protein sequence ID" value="ANB17661.1"/>
    <property type="molecule type" value="Genomic_DNA"/>
</dbReference>
<dbReference type="RefSeq" id="WP_067646015.1">
    <property type="nucleotide sequence ID" value="NZ_CP015249.1"/>
</dbReference>
<feature type="chain" id="PRO_5007813462" description="DUF4440 domain-containing protein" evidence="1">
    <location>
        <begin position="22"/>
        <end position="147"/>
    </location>
</feature>
<dbReference type="KEGG" id="dko:I596_1637"/>
<dbReference type="OrthoDB" id="5801455at2"/>
<feature type="domain" description="DUF4440" evidence="2">
    <location>
        <begin position="31"/>
        <end position="138"/>
    </location>
</feature>
<reference evidence="3 4" key="1">
    <citation type="submission" date="2016-04" db="EMBL/GenBank/DDBJ databases">
        <title>Complete genome sequence of Dokdonella koreensis DS-123T.</title>
        <authorList>
            <person name="Kim J.F."/>
            <person name="Lee H."/>
            <person name="Kwak M.-J."/>
        </authorList>
    </citation>
    <scope>NUCLEOTIDE SEQUENCE [LARGE SCALE GENOMIC DNA]</scope>
    <source>
        <strain evidence="3 4">DS-123</strain>
    </source>
</reference>
<feature type="signal peptide" evidence="1">
    <location>
        <begin position="1"/>
        <end position="21"/>
    </location>
</feature>
<dbReference type="Proteomes" id="UP000076830">
    <property type="component" value="Chromosome"/>
</dbReference>
<keyword evidence="4" id="KW-1185">Reference proteome</keyword>
<accession>A0A160DUF4</accession>
<evidence type="ECO:0000259" key="2">
    <source>
        <dbReference type="Pfam" id="PF14534"/>
    </source>
</evidence>
<evidence type="ECO:0000256" key="1">
    <source>
        <dbReference type="SAM" id="SignalP"/>
    </source>
</evidence>
<evidence type="ECO:0000313" key="3">
    <source>
        <dbReference type="EMBL" id="ANB17661.1"/>
    </source>
</evidence>
<evidence type="ECO:0000313" key="4">
    <source>
        <dbReference type="Proteomes" id="UP000076830"/>
    </source>
</evidence>
<name>A0A160DUF4_9GAMM</name>
<dbReference type="Gene3D" id="3.10.450.50">
    <property type="match status" value="1"/>
</dbReference>
<keyword evidence="1" id="KW-0732">Signal</keyword>
<proteinExistence type="predicted"/>
<dbReference type="InterPro" id="IPR027843">
    <property type="entry name" value="DUF4440"/>
</dbReference>
<organism evidence="3 4">
    <name type="scientific">Dokdonella koreensis DS-123</name>
    <dbReference type="NCBI Taxonomy" id="1300342"/>
    <lineage>
        <taxon>Bacteria</taxon>
        <taxon>Pseudomonadati</taxon>
        <taxon>Pseudomonadota</taxon>
        <taxon>Gammaproteobacteria</taxon>
        <taxon>Lysobacterales</taxon>
        <taxon>Rhodanobacteraceae</taxon>
        <taxon>Dokdonella</taxon>
    </lineage>
</organism>
<dbReference type="AlphaFoldDB" id="A0A160DUF4"/>
<dbReference type="PROSITE" id="PS51257">
    <property type="entry name" value="PROKAR_LIPOPROTEIN"/>
    <property type="match status" value="1"/>
</dbReference>
<dbReference type="InterPro" id="IPR032710">
    <property type="entry name" value="NTF2-like_dom_sf"/>
</dbReference>